<reference evidence="1 2" key="1">
    <citation type="journal article" date="2020" name="Cell">
        <title>Large-Scale Comparative Analyses of Tick Genomes Elucidate Their Genetic Diversity and Vector Capacities.</title>
        <authorList>
            <consortium name="Tick Genome and Microbiome Consortium (TIGMIC)"/>
            <person name="Jia N."/>
            <person name="Wang J."/>
            <person name="Shi W."/>
            <person name="Du L."/>
            <person name="Sun Y."/>
            <person name="Zhan W."/>
            <person name="Jiang J.F."/>
            <person name="Wang Q."/>
            <person name="Zhang B."/>
            <person name="Ji P."/>
            <person name="Bell-Sakyi L."/>
            <person name="Cui X.M."/>
            <person name="Yuan T.T."/>
            <person name="Jiang B.G."/>
            <person name="Yang W.F."/>
            <person name="Lam T.T."/>
            <person name="Chang Q.C."/>
            <person name="Ding S.J."/>
            <person name="Wang X.J."/>
            <person name="Zhu J.G."/>
            <person name="Ruan X.D."/>
            <person name="Zhao L."/>
            <person name="Wei J.T."/>
            <person name="Ye R.Z."/>
            <person name="Que T.C."/>
            <person name="Du C.H."/>
            <person name="Zhou Y.H."/>
            <person name="Cheng J.X."/>
            <person name="Dai P.F."/>
            <person name="Guo W.B."/>
            <person name="Han X.H."/>
            <person name="Huang E.J."/>
            <person name="Li L.F."/>
            <person name="Wei W."/>
            <person name="Gao Y.C."/>
            <person name="Liu J.Z."/>
            <person name="Shao H.Z."/>
            <person name="Wang X."/>
            <person name="Wang C.C."/>
            <person name="Yang T.C."/>
            <person name="Huo Q.B."/>
            <person name="Li W."/>
            <person name="Chen H.Y."/>
            <person name="Chen S.E."/>
            <person name="Zhou L.G."/>
            <person name="Ni X.B."/>
            <person name="Tian J.H."/>
            <person name="Sheng Y."/>
            <person name="Liu T."/>
            <person name="Pan Y.S."/>
            <person name="Xia L.Y."/>
            <person name="Li J."/>
            <person name="Zhao F."/>
            <person name="Cao W.C."/>
        </authorList>
    </citation>
    <scope>NUCLEOTIDE SEQUENCE [LARGE SCALE GENOMIC DNA]</scope>
    <source>
        <strain evidence="1">Iper-2018</strain>
    </source>
</reference>
<accession>A0AC60QI84</accession>
<gene>
    <name evidence="1" type="ORF">HPB47_019437</name>
</gene>
<protein>
    <submittedName>
        <fullName evidence="1">Uncharacterized protein</fullName>
    </submittedName>
</protein>
<proteinExistence type="predicted"/>
<dbReference type="Proteomes" id="UP000805193">
    <property type="component" value="Unassembled WGS sequence"/>
</dbReference>
<sequence length="66" mass="7061">MSEYVAALKPLEEAMTNAGADSYPTLSAQIPILYSTFACLNNSISQQTVISSFSANLAKCLQDKIS</sequence>
<organism evidence="1 2">
    <name type="scientific">Ixodes persulcatus</name>
    <name type="common">Taiga tick</name>
    <dbReference type="NCBI Taxonomy" id="34615"/>
    <lineage>
        <taxon>Eukaryota</taxon>
        <taxon>Metazoa</taxon>
        <taxon>Ecdysozoa</taxon>
        <taxon>Arthropoda</taxon>
        <taxon>Chelicerata</taxon>
        <taxon>Arachnida</taxon>
        <taxon>Acari</taxon>
        <taxon>Parasitiformes</taxon>
        <taxon>Ixodida</taxon>
        <taxon>Ixodoidea</taxon>
        <taxon>Ixodidae</taxon>
        <taxon>Ixodinae</taxon>
        <taxon>Ixodes</taxon>
    </lineage>
</organism>
<name>A0AC60QI84_IXOPE</name>
<dbReference type="EMBL" id="JABSTQ010008867">
    <property type="protein sequence ID" value="KAG0433974.1"/>
    <property type="molecule type" value="Genomic_DNA"/>
</dbReference>
<evidence type="ECO:0000313" key="1">
    <source>
        <dbReference type="EMBL" id="KAG0433974.1"/>
    </source>
</evidence>
<evidence type="ECO:0000313" key="2">
    <source>
        <dbReference type="Proteomes" id="UP000805193"/>
    </source>
</evidence>
<comment type="caution">
    <text evidence="1">The sequence shown here is derived from an EMBL/GenBank/DDBJ whole genome shotgun (WGS) entry which is preliminary data.</text>
</comment>
<keyword evidence="2" id="KW-1185">Reference proteome</keyword>